<feature type="compositionally biased region" description="Basic and acidic residues" evidence="1">
    <location>
        <begin position="1"/>
        <end position="12"/>
    </location>
</feature>
<accession>A0A450VBS9</accession>
<dbReference type="EMBL" id="CAADFG010000088">
    <property type="protein sequence ID" value="VFJ95521.1"/>
    <property type="molecule type" value="Genomic_DNA"/>
</dbReference>
<protein>
    <submittedName>
        <fullName evidence="3">Uncharacterized protein</fullName>
    </submittedName>
</protein>
<reference evidence="3" key="1">
    <citation type="submission" date="2019-02" db="EMBL/GenBank/DDBJ databases">
        <authorList>
            <person name="Gruber-Vodicka R. H."/>
            <person name="Seah K. B. B."/>
        </authorList>
    </citation>
    <scope>NUCLEOTIDE SEQUENCE</scope>
    <source>
        <strain evidence="3">BECK_SA2B12</strain>
        <strain evidence="2">BECK_SA2B15</strain>
    </source>
</reference>
<organism evidence="3">
    <name type="scientific">Candidatus Kentrum eta</name>
    <dbReference type="NCBI Taxonomy" id="2126337"/>
    <lineage>
        <taxon>Bacteria</taxon>
        <taxon>Pseudomonadati</taxon>
        <taxon>Pseudomonadota</taxon>
        <taxon>Gammaproteobacteria</taxon>
        <taxon>Candidatus Kentrum</taxon>
    </lineage>
</organism>
<feature type="region of interest" description="Disordered" evidence="1">
    <location>
        <begin position="1"/>
        <end position="39"/>
    </location>
</feature>
<sequence>MYNVLEKRRRIDYPQGADAAGGQGSPPSPEKTIATRQEPITPNARTISRSARAIFRTSGTTTPDVRAIITSTRLISRSVGTILQDARTIPQSIGVVPNSDGPIPACKGQLPADEGQRAISGVGSPASGEHCQPSVGDAPPFQGSVPSQETLAPGEISIHEQGLVSVLGQRHDHLDRGVKGAQTKGVSEILETLAALGQAGRRGPGRYRARIQVASATVGSMLKNS</sequence>
<name>A0A450VBS9_9GAMM</name>
<proteinExistence type="predicted"/>
<evidence type="ECO:0000256" key="1">
    <source>
        <dbReference type="SAM" id="MobiDB-lite"/>
    </source>
</evidence>
<dbReference type="AlphaFoldDB" id="A0A450VBS9"/>
<evidence type="ECO:0000313" key="3">
    <source>
        <dbReference type="EMBL" id="VFK02221.1"/>
    </source>
</evidence>
<gene>
    <name evidence="2" type="ORF">BECKH772A_GA0070896_100881</name>
    <name evidence="3" type="ORF">BECKH772C_GA0070978_100851</name>
</gene>
<dbReference type="EMBL" id="CAADFJ010000085">
    <property type="protein sequence ID" value="VFK02221.1"/>
    <property type="molecule type" value="Genomic_DNA"/>
</dbReference>
<evidence type="ECO:0000313" key="2">
    <source>
        <dbReference type="EMBL" id="VFJ95521.1"/>
    </source>
</evidence>